<dbReference type="GO" id="GO:0016994">
    <property type="term" value="F:precorrin-6A reductase activity"/>
    <property type="evidence" value="ECO:0007669"/>
    <property type="project" value="InterPro"/>
</dbReference>
<evidence type="ECO:0000256" key="3">
    <source>
        <dbReference type="ARBA" id="ARBA00023002"/>
    </source>
</evidence>
<dbReference type="RefSeq" id="WP_084353908.1">
    <property type="nucleotide sequence ID" value="NZ_FWYD01000016.1"/>
</dbReference>
<keyword evidence="3" id="KW-0560">Oxidoreductase</keyword>
<dbReference type="GO" id="GO:0009236">
    <property type="term" value="P:cobalamin biosynthetic process"/>
    <property type="evidence" value="ECO:0007669"/>
    <property type="project" value="UniProtKB-UniPathway"/>
</dbReference>
<dbReference type="PANTHER" id="PTHR36925">
    <property type="entry name" value="COBALT-PRECORRIN-6A REDUCTASE"/>
    <property type="match status" value="1"/>
</dbReference>
<dbReference type="InterPro" id="IPR003723">
    <property type="entry name" value="Precorrin-6x_reduct"/>
</dbReference>
<reference evidence="4 5" key="1">
    <citation type="submission" date="2017-04" db="EMBL/GenBank/DDBJ databases">
        <authorList>
            <person name="Afonso C.L."/>
            <person name="Miller P.J."/>
            <person name="Scott M.A."/>
            <person name="Spackman E."/>
            <person name="Goraichik I."/>
            <person name="Dimitrov K.M."/>
            <person name="Suarez D.L."/>
            <person name="Swayne D.E."/>
        </authorList>
    </citation>
    <scope>NUCLEOTIDE SEQUENCE [LARGE SCALE GENOMIC DNA]</scope>
    <source>
        <strain evidence="4 5">CGMCC 1.12644</strain>
    </source>
</reference>
<dbReference type="Proteomes" id="UP000192330">
    <property type="component" value="Unassembled WGS sequence"/>
</dbReference>
<gene>
    <name evidence="4" type="ORF">SAMN06295998_11669</name>
</gene>
<protein>
    <submittedName>
        <fullName evidence="4">Precorrin-6A reductase</fullName>
    </submittedName>
</protein>
<organism evidence="4 5">
    <name type="scientific">Primorskyibacter flagellatus</name>
    <dbReference type="NCBI Taxonomy" id="1387277"/>
    <lineage>
        <taxon>Bacteria</taxon>
        <taxon>Pseudomonadati</taxon>
        <taxon>Pseudomonadota</taxon>
        <taxon>Alphaproteobacteria</taxon>
        <taxon>Rhodobacterales</taxon>
        <taxon>Roseobacteraceae</taxon>
        <taxon>Primorskyibacter</taxon>
    </lineage>
</organism>
<comment type="pathway">
    <text evidence="1">Cofactor biosynthesis; adenosylcobalamin biosynthesis.</text>
</comment>
<name>A0A1W2DPC7_9RHOB</name>
<keyword evidence="2" id="KW-0169">Cobalamin biosynthesis</keyword>
<dbReference type="AlphaFoldDB" id="A0A1W2DPC7"/>
<proteinExistence type="predicted"/>
<evidence type="ECO:0000313" key="5">
    <source>
        <dbReference type="Proteomes" id="UP000192330"/>
    </source>
</evidence>
<dbReference type="Pfam" id="PF02571">
    <property type="entry name" value="CbiJ"/>
    <property type="match status" value="1"/>
</dbReference>
<dbReference type="PROSITE" id="PS51014">
    <property type="entry name" value="COBK_CBIJ"/>
    <property type="match status" value="1"/>
</dbReference>
<dbReference type="STRING" id="1387277.SAMN06295998_11669"/>
<dbReference type="PANTHER" id="PTHR36925:SF1">
    <property type="entry name" value="COBALT-PRECORRIN-6A REDUCTASE"/>
    <property type="match status" value="1"/>
</dbReference>
<sequence>MDKNPLILGGTTEATALCLALSAAGIGGTISFAGRVMRPVRQPLPQRVGGFGGIAGLVRYLADHRISHVIDATHPFAAQISANAVRACAEAQVPLIALGRAPWSAGPDDNWAHVPDIAGAVAALNRPAARVMLAVGRMHLAEFAPNPQHFYLLRLIDAPEAALPFPDCRIVQDRGPFTTEGDLALMRAHRIDLVVSKNSGGTGAQAKLLAARALGIPVVMIDRPALPPRLEAHDVAAVLDWLGHGRTDLGV</sequence>
<dbReference type="NCBIfam" id="TIGR00715">
    <property type="entry name" value="precor6x_red"/>
    <property type="match status" value="1"/>
</dbReference>
<evidence type="ECO:0000256" key="2">
    <source>
        <dbReference type="ARBA" id="ARBA00022573"/>
    </source>
</evidence>
<dbReference type="OrthoDB" id="5183775at2"/>
<dbReference type="EMBL" id="FWYD01000016">
    <property type="protein sequence ID" value="SMC99277.1"/>
    <property type="molecule type" value="Genomic_DNA"/>
</dbReference>
<evidence type="ECO:0000313" key="4">
    <source>
        <dbReference type="EMBL" id="SMC99277.1"/>
    </source>
</evidence>
<keyword evidence="5" id="KW-1185">Reference proteome</keyword>
<accession>A0A1W2DPC7</accession>
<dbReference type="UniPathway" id="UPA00148"/>
<evidence type="ECO:0000256" key="1">
    <source>
        <dbReference type="ARBA" id="ARBA00004953"/>
    </source>
</evidence>
<dbReference type="NCBIfam" id="NF005968">
    <property type="entry name" value="PRK08057.1-2"/>
    <property type="match status" value="1"/>
</dbReference>